<evidence type="ECO:0000313" key="5">
    <source>
        <dbReference type="Proteomes" id="UP001149140"/>
    </source>
</evidence>
<dbReference type="AlphaFoldDB" id="A0A9X3MTQ1"/>
<dbReference type="Gene3D" id="3.40.630.90">
    <property type="match status" value="1"/>
</dbReference>
<gene>
    <name evidence="4" type="ORF">OM076_12485</name>
</gene>
<evidence type="ECO:0000313" key="4">
    <source>
        <dbReference type="EMBL" id="MDA0161088.1"/>
    </source>
</evidence>
<dbReference type="Proteomes" id="UP001149140">
    <property type="component" value="Unassembled WGS sequence"/>
</dbReference>
<reference evidence="4" key="1">
    <citation type="submission" date="2022-10" db="EMBL/GenBank/DDBJ databases">
        <title>The WGS of Solirubrobacter ginsenosidimutans DSM 21036.</title>
        <authorList>
            <person name="Jiang Z."/>
        </authorList>
    </citation>
    <scope>NUCLEOTIDE SEQUENCE</scope>
    <source>
        <strain evidence="4">DSM 21036</strain>
    </source>
</reference>
<proteinExistence type="predicted"/>
<dbReference type="SUPFAM" id="SSF55729">
    <property type="entry name" value="Acyl-CoA N-acyltransferases (Nat)"/>
    <property type="match status" value="1"/>
</dbReference>
<comment type="caution">
    <text evidence="4">The sequence shown here is derived from an EMBL/GenBank/DDBJ whole genome shotgun (WGS) entry which is preliminary data.</text>
</comment>
<accession>A0A9X3MTQ1</accession>
<dbReference type="InterPro" id="IPR000182">
    <property type="entry name" value="GNAT_dom"/>
</dbReference>
<dbReference type="Pfam" id="PF13508">
    <property type="entry name" value="Acetyltransf_7"/>
    <property type="match status" value="1"/>
</dbReference>
<evidence type="ECO:0000259" key="3">
    <source>
        <dbReference type="PROSITE" id="PS51186"/>
    </source>
</evidence>
<dbReference type="Gene3D" id="3.40.630.30">
    <property type="match status" value="1"/>
</dbReference>
<keyword evidence="2 4" id="KW-0012">Acyltransferase</keyword>
<dbReference type="PROSITE" id="PS51186">
    <property type="entry name" value="GNAT"/>
    <property type="match status" value="1"/>
</dbReference>
<dbReference type="CDD" id="cd04301">
    <property type="entry name" value="NAT_SF"/>
    <property type="match status" value="1"/>
</dbReference>
<dbReference type="GO" id="GO:0016747">
    <property type="term" value="F:acyltransferase activity, transferring groups other than amino-acyl groups"/>
    <property type="evidence" value="ECO:0007669"/>
    <property type="project" value="InterPro"/>
</dbReference>
<dbReference type="InterPro" id="IPR050832">
    <property type="entry name" value="Bact_Acetyltransf"/>
</dbReference>
<evidence type="ECO:0000256" key="2">
    <source>
        <dbReference type="ARBA" id="ARBA00023315"/>
    </source>
</evidence>
<name>A0A9X3MTQ1_9ACTN</name>
<organism evidence="4 5">
    <name type="scientific">Solirubrobacter ginsenosidimutans</name>
    <dbReference type="NCBI Taxonomy" id="490573"/>
    <lineage>
        <taxon>Bacteria</taxon>
        <taxon>Bacillati</taxon>
        <taxon>Actinomycetota</taxon>
        <taxon>Thermoleophilia</taxon>
        <taxon>Solirubrobacterales</taxon>
        <taxon>Solirubrobacteraceae</taxon>
        <taxon>Solirubrobacter</taxon>
    </lineage>
</organism>
<keyword evidence="1 4" id="KW-0808">Transferase</keyword>
<dbReference type="EC" id="2.3.1.-" evidence="4"/>
<protein>
    <submittedName>
        <fullName evidence="4">GNAT family N-acetyltransferase</fullName>
        <ecNumber evidence="4">2.3.1.-</ecNumber>
    </submittedName>
</protein>
<dbReference type="RefSeq" id="WP_270040259.1">
    <property type="nucleotide sequence ID" value="NZ_JAPDOD010000009.1"/>
</dbReference>
<keyword evidence="5" id="KW-1185">Reference proteome</keyword>
<sequence length="264" mass="27994">MLIRPATPTDLDAALRVIGDAFGIVVQPPTVHTTVAEDPDGHFLVAERDGAILGTGASVGFGRNGWLGGIAVRPEARGERLGQRLTEAAIDVLGPRDSVLLLASEAGRPIYERLGFEVEERYVVLWSPPDTPAPVPNGLRRLTAADRDAVLELDEWVTGESRTLAVDVALEGALATEDLSAVALKPPWPALPILARDPAAGEALLRALIAPGLRLAVPESNTAAVETLRSLGCTDGPDVVRMRRGAPVAWRPEGLWGVFSLFFG</sequence>
<dbReference type="PANTHER" id="PTHR43877">
    <property type="entry name" value="AMINOALKYLPHOSPHONATE N-ACETYLTRANSFERASE-RELATED-RELATED"/>
    <property type="match status" value="1"/>
</dbReference>
<dbReference type="InterPro" id="IPR016181">
    <property type="entry name" value="Acyl_CoA_acyltransferase"/>
</dbReference>
<dbReference type="EMBL" id="JAPDOD010000009">
    <property type="protein sequence ID" value="MDA0161088.1"/>
    <property type="molecule type" value="Genomic_DNA"/>
</dbReference>
<evidence type="ECO:0000256" key="1">
    <source>
        <dbReference type="ARBA" id="ARBA00022679"/>
    </source>
</evidence>
<feature type="domain" description="N-acetyltransferase" evidence="3">
    <location>
        <begin position="1"/>
        <end position="138"/>
    </location>
</feature>